<dbReference type="AlphaFoldDB" id="A0A6A6E1D8"/>
<dbReference type="OrthoDB" id="5326346at2759"/>
<evidence type="ECO:0000313" key="3">
    <source>
        <dbReference type="Proteomes" id="UP000800200"/>
    </source>
</evidence>
<name>A0A6A6E1D8_9PEZI</name>
<organism evidence="2 3">
    <name type="scientific">Zopfia rhizophila CBS 207.26</name>
    <dbReference type="NCBI Taxonomy" id="1314779"/>
    <lineage>
        <taxon>Eukaryota</taxon>
        <taxon>Fungi</taxon>
        <taxon>Dikarya</taxon>
        <taxon>Ascomycota</taxon>
        <taxon>Pezizomycotina</taxon>
        <taxon>Dothideomycetes</taxon>
        <taxon>Dothideomycetes incertae sedis</taxon>
        <taxon>Zopfiaceae</taxon>
        <taxon>Zopfia</taxon>
    </lineage>
</organism>
<sequence>MADSIHAVHPAGDIILTLKNHDAEFATWDSNFDKPPATAAFPVSEGVSDSAPKDALTGEKEDANEDETTSGSDENQDIAPKMRVSSMHLRLASGYFNKMLDGRWEEGAGSTVDAEGWDSNAMLIVMNAIHGHVRKVPSTVSLEMLAKIAVIVDYYDYLEAIETFSQKWIGKLAKPSVYGRDVVFWICICLVFRVPDAFRIMTKIAIKGSRGPIQTMGLPIPQEVVNKLETKRQEVTGSAMDAIYAKQAELCVGGGCMLTCRAMQLRVLMIWMHMEYLDRLQPESAFLGWNIEFILEELRKIDSPKWDDATRGGGNIHRCTLTRNLVERISEVAMDIRGLELADFGISPSMPNKEVVWIAAGWQNST</sequence>
<evidence type="ECO:0008006" key="4">
    <source>
        <dbReference type="Google" id="ProtNLM"/>
    </source>
</evidence>
<evidence type="ECO:0000256" key="1">
    <source>
        <dbReference type="SAM" id="MobiDB-lite"/>
    </source>
</evidence>
<keyword evidence="3" id="KW-1185">Reference proteome</keyword>
<dbReference type="InterPro" id="IPR011333">
    <property type="entry name" value="SKP1/BTB/POZ_sf"/>
</dbReference>
<feature type="region of interest" description="Disordered" evidence="1">
    <location>
        <begin position="36"/>
        <end position="78"/>
    </location>
</feature>
<reference evidence="2" key="1">
    <citation type="journal article" date="2020" name="Stud. Mycol.">
        <title>101 Dothideomycetes genomes: a test case for predicting lifestyles and emergence of pathogens.</title>
        <authorList>
            <person name="Haridas S."/>
            <person name="Albert R."/>
            <person name="Binder M."/>
            <person name="Bloem J."/>
            <person name="Labutti K."/>
            <person name="Salamov A."/>
            <person name="Andreopoulos B."/>
            <person name="Baker S."/>
            <person name="Barry K."/>
            <person name="Bills G."/>
            <person name="Bluhm B."/>
            <person name="Cannon C."/>
            <person name="Castanera R."/>
            <person name="Culley D."/>
            <person name="Daum C."/>
            <person name="Ezra D."/>
            <person name="Gonzalez J."/>
            <person name="Henrissat B."/>
            <person name="Kuo A."/>
            <person name="Liang C."/>
            <person name="Lipzen A."/>
            <person name="Lutzoni F."/>
            <person name="Magnuson J."/>
            <person name="Mondo S."/>
            <person name="Nolan M."/>
            <person name="Ohm R."/>
            <person name="Pangilinan J."/>
            <person name="Park H.-J."/>
            <person name="Ramirez L."/>
            <person name="Alfaro M."/>
            <person name="Sun H."/>
            <person name="Tritt A."/>
            <person name="Yoshinaga Y."/>
            <person name="Zwiers L.-H."/>
            <person name="Turgeon B."/>
            <person name="Goodwin S."/>
            <person name="Spatafora J."/>
            <person name="Crous P."/>
            <person name="Grigoriev I."/>
        </authorList>
    </citation>
    <scope>NUCLEOTIDE SEQUENCE</scope>
    <source>
        <strain evidence="2">CBS 207.26</strain>
    </source>
</reference>
<proteinExistence type="predicted"/>
<evidence type="ECO:0000313" key="2">
    <source>
        <dbReference type="EMBL" id="KAF2184815.1"/>
    </source>
</evidence>
<dbReference type="EMBL" id="ML994636">
    <property type="protein sequence ID" value="KAF2184815.1"/>
    <property type="molecule type" value="Genomic_DNA"/>
</dbReference>
<protein>
    <recommendedName>
        <fullName evidence="4">BTB domain-containing protein</fullName>
    </recommendedName>
</protein>
<dbReference type="Gene3D" id="3.30.710.10">
    <property type="entry name" value="Potassium Channel Kv1.1, Chain A"/>
    <property type="match status" value="1"/>
</dbReference>
<dbReference type="Proteomes" id="UP000800200">
    <property type="component" value="Unassembled WGS sequence"/>
</dbReference>
<accession>A0A6A6E1D8</accession>
<gene>
    <name evidence="2" type="ORF">K469DRAFT_578253</name>
</gene>